<dbReference type="AlphaFoldDB" id="A0A094JF95"/>
<dbReference type="OrthoDB" id="5739345at2"/>
<evidence type="ECO:0008006" key="4">
    <source>
        <dbReference type="Google" id="ProtNLM"/>
    </source>
</evidence>
<keyword evidence="1" id="KW-0732">Signal</keyword>
<sequence length="104" mass="11679">MDAIKRPLVTLVTAIALLSPTVAFAKHDHGELPPGLQKKAAQGKPFPPGWQKRYHRGDVLERDIYDRGRIVVPLDDKGLITVNIEGTLFRLNQTTREIIDILSR</sequence>
<comment type="caution">
    <text evidence="2">The sequence shown here is derived from an EMBL/GenBank/DDBJ whole genome shotgun (WGS) entry which is preliminary data.</text>
</comment>
<protein>
    <recommendedName>
        <fullName evidence="4">Nickel/cobalt transporter regulator</fullName>
    </recommendedName>
</protein>
<dbReference type="Proteomes" id="UP000029264">
    <property type="component" value="Unassembled WGS sequence"/>
</dbReference>
<proteinExistence type="predicted"/>
<name>A0A094JF95_9GAMM</name>
<dbReference type="Gene3D" id="3.10.450.160">
    <property type="entry name" value="inner membrane protein cigr"/>
    <property type="match status" value="1"/>
</dbReference>
<dbReference type="EMBL" id="JPEO01000014">
    <property type="protein sequence ID" value="KFZ36714.1"/>
    <property type="molecule type" value="Genomic_DNA"/>
</dbReference>
<reference evidence="2 3" key="1">
    <citation type="submission" date="2014-06" db="EMBL/GenBank/DDBJ databases">
        <title>Shewanella sp. YQH10.</title>
        <authorList>
            <person name="Liu Y."/>
            <person name="Zeng R."/>
        </authorList>
    </citation>
    <scope>NUCLEOTIDE SEQUENCE [LARGE SCALE GENOMIC DNA]</scope>
    <source>
        <strain evidence="2 3">YQH10</strain>
    </source>
</reference>
<keyword evidence="3" id="KW-1185">Reference proteome</keyword>
<feature type="chain" id="PRO_5001905193" description="Nickel/cobalt transporter regulator" evidence="1">
    <location>
        <begin position="26"/>
        <end position="104"/>
    </location>
</feature>
<dbReference type="STRING" id="1515746.HR45_14750"/>
<evidence type="ECO:0000313" key="3">
    <source>
        <dbReference type="Proteomes" id="UP000029264"/>
    </source>
</evidence>
<evidence type="ECO:0000256" key="1">
    <source>
        <dbReference type="SAM" id="SignalP"/>
    </source>
</evidence>
<accession>A0A094JF95</accession>
<dbReference type="RefSeq" id="WP_037444249.1">
    <property type="nucleotide sequence ID" value="NZ_JPEO01000014.1"/>
</dbReference>
<feature type="signal peptide" evidence="1">
    <location>
        <begin position="1"/>
        <end position="25"/>
    </location>
</feature>
<dbReference type="eggNOG" id="ENOG5033033">
    <property type="taxonomic scope" value="Bacteria"/>
</dbReference>
<evidence type="ECO:0000313" key="2">
    <source>
        <dbReference type="EMBL" id="KFZ36714.1"/>
    </source>
</evidence>
<gene>
    <name evidence="2" type="ORF">HR45_14750</name>
</gene>
<organism evidence="2 3">
    <name type="scientific">Shewanella mangrovi</name>
    <dbReference type="NCBI Taxonomy" id="1515746"/>
    <lineage>
        <taxon>Bacteria</taxon>
        <taxon>Pseudomonadati</taxon>
        <taxon>Pseudomonadota</taxon>
        <taxon>Gammaproteobacteria</taxon>
        <taxon>Alteromonadales</taxon>
        <taxon>Shewanellaceae</taxon>
        <taxon>Shewanella</taxon>
    </lineage>
</organism>